<evidence type="ECO:0000313" key="2">
    <source>
        <dbReference type="Proteomes" id="UP000594261"/>
    </source>
</evidence>
<protein>
    <submittedName>
        <fullName evidence="1">Uncharacterized protein</fullName>
    </submittedName>
</protein>
<keyword evidence="2" id="KW-1185">Reference proteome</keyword>
<accession>A0A7N2M8H8</accession>
<dbReference type="Proteomes" id="UP000594261">
    <property type="component" value="Chromosome 8"/>
</dbReference>
<name>A0A7N2M8H8_QUELO</name>
<dbReference type="AlphaFoldDB" id="A0A7N2M8H8"/>
<proteinExistence type="predicted"/>
<dbReference type="Gramene" id="QL08p010814:mrna">
    <property type="protein sequence ID" value="QL08p010814:mrna"/>
    <property type="gene ID" value="QL08p010814"/>
</dbReference>
<dbReference type="InParanoid" id="A0A7N2M8H8"/>
<evidence type="ECO:0000313" key="1">
    <source>
        <dbReference type="EnsemblPlants" id="QL08p010814:mrna"/>
    </source>
</evidence>
<dbReference type="EnsemblPlants" id="QL08p010814:mrna">
    <property type="protein sequence ID" value="QL08p010814:mrna"/>
    <property type="gene ID" value="QL08p010814"/>
</dbReference>
<reference evidence="1 2" key="1">
    <citation type="journal article" date="2016" name="G3 (Bethesda)">
        <title>First Draft Assembly and Annotation of the Genome of a California Endemic Oak Quercus lobata Nee (Fagaceae).</title>
        <authorList>
            <person name="Sork V.L."/>
            <person name="Fitz-Gibbon S.T."/>
            <person name="Puiu D."/>
            <person name="Crepeau M."/>
            <person name="Gugger P.F."/>
            <person name="Sherman R."/>
            <person name="Stevens K."/>
            <person name="Langley C.H."/>
            <person name="Pellegrini M."/>
            <person name="Salzberg S.L."/>
        </authorList>
    </citation>
    <scope>NUCLEOTIDE SEQUENCE [LARGE SCALE GENOMIC DNA]</scope>
    <source>
        <strain evidence="1 2">cv. SW786</strain>
    </source>
</reference>
<sequence length="100" mass="11367">MATLDKEIEALEVNNTWTLAPLPPSKTAIGCKWVYKIKYLPDGSIERWDKKKKCCMEFCDSLCKPKCVGGLDLKRVVDFNKARIAKLGQMIAEENSEEWG</sequence>
<organism evidence="1 2">
    <name type="scientific">Quercus lobata</name>
    <name type="common">Valley oak</name>
    <dbReference type="NCBI Taxonomy" id="97700"/>
    <lineage>
        <taxon>Eukaryota</taxon>
        <taxon>Viridiplantae</taxon>
        <taxon>Streptophyta</taxon>
        <taxon>Embryophyta</taxon>
        <taxon>Tracheophyta</taxon>
        <taxon>Spermatophyta</taxon>
        <taxon>Magnoliopsida</taxon>
        <taxon>eudicotyledons</taxon>
        <taxon>Gunneridae</taxon>
        <taxon>Pentapetalae</taxon>
        <taxon>rosids</taxon>
        <taxon>fabids</taxon>
        <taxon>Fagales</taxon>
        <taxon>Fagaceae</taxon>
        <taxon>Quercus</taxon>
    </lineage>
</organism>
<reference evidence="1" key="2">
    <citation type="submission" date="2021-01" db="UniProtKB">
        <authorList>
            <consortium name="EnsemblPlants"/>
        </authorList>
    </citation>
    <scope>IDENTIFICATION</scope>
</reference>
<dbReference type="EMBL" id="LRBV02000008">
    <property type="status" value="NOT_ANNOTATED_CDS"/>
    <property type="molecule type" value="Genomic_DNA"/>
</dbReference>